<dbReference type="AlphaFoldDB" id="A0A8S1HDP3"/>
<accession>A0A8S1HDP3</accession>
<dbReference type="EMBL" id="CAJGYM010000047">
    <property type="protein sequence ID" value="CAD6194806.1"/>
    <property type="molecule type" value="Genomic_DNA"/>
</dbReference>
<dbReference type="InterPro" id="IPR050235">
    <property type="entry name" value="CK1_Ser-Thr_kinase"/>
</dbReference>
<name>A0A8S1HDP3_9PELO</name>
<dbReference type="SUPFAM" id="SSF56112">
    <property type="entry name" value="Protein kinase-like (PK-like)"/>
    <property type="match status" value="1"/>
</dbReference>
<evidence type="ECO:0000313" key="2">
    <source>
        <dbReference type="EMBL" id="CAD6194806.1"/>
    </source>
</evidence>
<keyword evidence="3" id="KW-1185">Reference proteome</keyword>
<dbReference type="OrthoDB" id="5579860at2759"/>
<dbReference type="Gene3D" id="1.10.510.10">
    <property type="entry name" value="Transferase(Phosphotransferase) domain 1"/>
    <property type="match status" value="1"/>
</dbReference>
<sequence length="345" mass="39262">MAGSKDGTEDRNITDADRQCPQMTTYRERVQNKLSLHPGEVVGKQWKVLRFIESKKNLAALKIEKKNDPVPMLQFELFILLKVEQSKKCKQFCKVLGKGNEGDYNWITISLCGKNLRALRKAQPNGKLSLACGLSVAQQCLKGIEELHKIGFIHRNVAPSTFAIGKYEGEHSAAELRNIYVLDIGFAHQYVKPDGTLKQPSPKPWKYVGPIRHMSRNAYMGNELARSDDIEMWYYMTVELIKGGLPWAHLRDAKLVFEYQKACRNGLALRELLGGLPAEFVDIMKEIDKLSYKDAPNYTEIYGLLTNAILFSGKSEFPYDWEAQEVEEFKNPPAAEEKKEGDEKK</sequence>
<dbReference type="Proteomes" id="UP000835052">
    <property type="component" value="Unassembled WGS sequence"/>
</dbReference>
<dbReference type="PROSITE" id="PS50011">
    <property type="entry name" value="PROTEIN_KINASE_DOM"/>
    <property type="match status" value="1"/>
</dbReference>
<reference evidence="2" key="1">
    <citation type="submission" date="2020-10" db="EMBL/GenBank/DDBJ databases">
        <authorList>
            <person name="Kikuchi T."/>
        </authorList>
    </citation>
    <scope>NUCLEOTIDE SEQUENCE</scope>
    <source>
        <strain evidence="2">NKZ352</strain>
    </source>
</reference>
<dbReference type="GO" id="GO:0005524">
    <property type="term" value="F:ATP binding"/>
    <property type="evidence" value="ECO:0007669"/>
    <property type="project" value="InterPro"/>
</dbReference>
<feature type="domain" description="Protein kinase" evidence="1">
    <location>
        <begin position="34"/>
        <end position="310"/>
    </location>
</feature>
<proteinExistence type="predicted"/>
<dbReference type="GO" id="GO:0004672">
    <property type="term" value="F:protein kinase activity"/>
    <property type="evidence" value="ECO:0007669"/>
    <property type="project" value="InterPro"/>
</dbReference>
<organism evidence="2 3">
    <name type="scientific">Caenorhabditis auriculariae</name>
    <dbReference type="NCBI Taxonomy" id="2777116"/>
    <lineage>
        <taxon>Eukaryota</taxon>
        <taxon>Metazoa</taxon>
        <taxon>Ecdysozoa</taxon>
        <taxon>Nematoda</taxon>
        <taxon>Chromadorea</taxon>
        <taxon>Rhabditida</taxon>
        <taxon>Rhabditina</taxon>
        <taxon>Rhabditomorpha</taxon>
        <taxon>Rhabditoidea</taxon>
        <taxon>Rhabditidae</taxon>
        <taxon>Peloderinae</taxon>
        <taxon>Caenorhabditis</taxon>
    </lineage>
</organism>
<evidence type="ECO:0000259" key="1">
    <source>
        <dbReference type="PROSITE" id="PS50011"/>
    </source>
</evidence>
<dbReference type="SMART" id="SM00220">
    <property type="entry name" value="S_TKc"/>
    <property type="match status" value="1"/>
</dbReference>
<evidence type="ECO:0000313" key="3">
    <source>
        <dbReference type="Proteomes" id="UP000835052"/>
    </source>
</evidence>
<protein>
    <recommendedName>
        <fullName evidence="1">Protein kinase domain-containing protein</fullName>
    </recommendedName>
</protein>
<dbReference type="InterPro" id="IPR000719">
    <property type="entry name" value="Prot_kinase_dom"/>
</dbReference>
<gene>
    <name evidence="2" type="ORF">CAUJ_LOCUS10725</name>
</gene>
<dbReference type="PANTHER" id="PTHR11909">
    <property type="entry name" value="CASEIN KINASE-RELATED"/>
    <property type="match status" value="1"/>
</dbReference>
<dbReference type="InterPro" id="IPR011009">
    <property type="entry name" value="Kinase-like_dom_sf"/>
</dbReference>
<comment type="caution">
    <text evidence="2">The sequence shown here is derived from an EMBL/GenBank/DDBJ whole genome shotgun (WGS) entry which is preliminary data.</text>
</comment>